<protein>
    <submittedName>
        <fullName evidence="1">Uncharacterized protein</fullName>
    </submittedName>
</protein>
<gene>
    <name evidence="1" type="ORF">NCTC11388_00788</name>
</gene>
<evidence type="ECO:0000313" key="1">
    <source>
        <dbReference type="EMBL" id="SUJ01457.1"/>
    </source>
</evidence>
<reference evidence="1 2" key="1">
    <citation type="submission" date="2018-06" db="EMBL/GenBank/DDBJ databases">
        <authorList>
            <consortium name="Pathogen Informatics"/>
            <person name="Doyle S."/>
        </authorList>
    </citation>
    <scope>NUCLEOTIDE SEQUENCE [LARGE SCALE GENOMIC DNA]</scope>
    <source>
        <strain evidence="1 2">NCTC11388</strain>
    </source>
</reference>
<dbReference type="Proteomes" id="UP000254893">
    <property type="component" value="Unassembled WGS sequence"/>
</dbReference>
<organism evidence="1 2">
    <name type="scientific">Sphingobacterium spiritivorum</name>
    <name type="common">Flavobacterium spiritivorum</name>
    <dbReference type="NCBI Taxonomy" id="258"/>
    <lineage>
        <taxon>Bacteria</taxon>
        <taxon>Pseudomonadati</taxon>
        <taxon>Bacteroidota</taxon>
        <taxon>Sphingobacteriia</taxon>
        <taxon>Sphingobacteriales</taxon>
        <taxon>Sphingobacteriaceae</taxon>
        <taxon>Sphingobacterium</taxon>
    </lineage>
</organism>
<sequence>MKKTNYYSDQSSQACVWKKQVFTLGFSLLLLANVSYASDGHLFTLESPITSNFF</sequence>
<accession>A0A380BIF2</accession>
<proteinExistence type="predicted"/>
<evidence type="ECO:0000313" key="2">
    <source>
        <dbReference type="Proteomes" id="UP000254893"/>
    </source>
</evidence>
<dbReference type="EMBL" id="UGYW01000002">
    <property type="protein sequence ID" value="SUJ01457.1"/>
    <property type="molecule type" value="Genomic_DNA"/>
</dbReference>
<name>A0A380BIF2_SPHSI</name>
<dbReference type="AlphaFoldDB" id="A0A380BIF2"/>